<feature type="compositionally biased region" description="Gly residues" evidence="2">
    <location>
        <begin position="15"/>
        <end position="27"/>
    </location>
</feature>
<keyword evidence="5" id="KW-1185">Reference proteome</keyword>
<feature type="region of interest" description="Disordered" evidence="2">
    <location>
        <begin position="1"/>
        <end position="81"/>
    </location>
</feature>
<feature type="compositionally biased region" description="Basic and acidic residues" evidence="2">
    <location>
        <begin position="1"/>
        <end position="14"/>
    </location>
</feature>
<feature type="compositionally biased region" description="Polar residues" evidence="2">
    <location>
        <begin position="160"/>
        <end position="180"/>
    </location>
</feature>
<feature type="domain" description="SANT" evidence="3">
    <location>
        <begin position="768"/>
        <end position="819"/>
    </location>
</feature>
<dbReference type="InterPro" id="IPR009057">
    <property type="entry name" value="Homeodomain-like_sf"/>
</dbReference>
<feature type="region of interest" description="Disordered" evidence="2">
    <location>
        <begin position="150"/>
        <end position="180"/>
    </location>
</feature>
<dbReference type="PANTHER" id="PTHR47340">
    <property type="entry name" value="DUPLICATED HOMEODOMAIN-LIKE SUPERFAMILY PROTEIN"/>
    <property type="match status" value="1"/>
</dbReference>
<dbReference type="InterPro" id="IPR017884">
    <property type="entry name" value="SANT_dom"/>
</dbReference>
<feature type="compositionally biased region" description="Low complexity" evidence="2">
    <location>
        <begin position="201"/>
        <end position="211"/>
    </location>
</feature>
<protein>
    <recommendedName>
        <fullName evidence="3">SANT domain-containing protein</fullName>
    </recommendedName>
</protein>
<accession>A0AAV3NP44</accession>
<proteinExistence type="predicted"/>
<comment type="caution">
    <text evidence="4">The sequence shown here is derived from an EMBL/GenBank/DDBJ whole genome shotgun (WGS) entry which is preliminary data.</text>
</comment>
<dbReference type="SMART" id="SM00717">
    <property type="entry name" value="SANT"/>
    <property type="match status" value="2"/>
</dbReference>
<sequence length="1780" mass="196766">MGDPETWDRRKHDGGGGGGGGGGGSGFSGSRWREHSFTHQQNHYGGGGGGYNNSNHPRGGGYNNYHGGGGGRGSSRWGPDFRYRTFSGHYKQGSRHLCPDEFGHGLMLSRPNEKMLEDEGCRPTASGRYDRYNREYRGSFVQKDWKAHSSEVAPHPNGSCRVNNSSDQSTGQNSERENSLNSINWKPLKWTRPESLTVRNSGFSHSSSSKSMEPDFSEAKMRPRQMNVVPVPFPSSAATVAETSNTAAEETNSLKKPRLGWGEGLAKYEKIKVESSDEPGKNVATTCGSNLEPLHPCLSNLTGKSPNCEMVSKCASPATPSLVACSSSPGLEGQKLVEAGSTDHDHDHACICNSSSVTQNESDRSFNLEEFDLASITHLNSSIEELLQSDDPAVQSSFVRSTALNKLFLLKNNISKGVETTETEIELLENELKIISELESSDSQLRASSSLPVACLSKPYEDLSAPSNVVLRPAGLHVVVDSDVAPTDDHLMVTDADVDSLGSATSKSIEASLSKDVSPLEMLREIEVTEDPDLNFANTEMEPEMAHLVKEKSIDLYSEGITSQLVGCSSVSSDDSLDFCSEEFSQELKLAFKGDFEQIASGHKLLPSNGCNFDFSSVVKASCVQNDSVKERFFRKKYYYKLREKILNLKYKIFWHLWYEDMHTLSLKKLCGITHKRYFGLRKVNSNYQKHCPSVRSRCSSTAGLSLVATTELLSYARRLLAEPPIAPLRRTLKMPPMIINKQERMEAVFISYNGVVEDPLAVEKETSIFNPWLPEEEELFIDKLAEFGKDFKRISSFLDHKTIADCIQFYYKSHKSDAFKRAKKKPEFSKQSATTYMLTSGNRCNREANVVSLEILSAVSAIAAKIDNCAEIQQKHTSKSFLVSGSYKMKSGGDKLVHRFNNRNLYNNEREAVPTDVLAGISGSLSFEDMSSSITGSLDPGEGCQDQKYQRMGSSTRQPLTPEVTQNVVETCSDKGCGEIDPTYWTDEEKTLFIQAVSSYGKDFTMVSRCVRTKTQVQCKVFFSKARKCLGLDKICLGTENLMTDDNGSSRDAYFLETGTAMCYGKPGLRIGDDFAFSNLKLGHNPMKVSIVSGKPVLNSSQEIVVGDMNSTFGLTSRNLLPVDQAIVDNFELALDGNEGSRNSTVVVSNLDVADGVRQSNDENLPNLVETEDSVLVFDGSHGSSTEVVPDFYVADDVEQANPTTLPMVSETKSRSRHLNAACIGVPEAKPDGEGCLCESSLTANLKNEETCTKCSLHDEHFGVHLSGTDSVQQTLESGVVEKHLLMQQPGSALPDTPKYRKHLYDDASVEPDKMRDEQRVEYYKMDAQHLPRITLLEQMQSTCNVEQHPLAVSTIKDITSDVSCKRLIPEGANVARYLGQDFHFRRCNRRKADSSVAELASVPHEGDPSGSHHYINKLSTNGDVKLFGQVLSKTSHQTPNARAGLSEGCTNQHDSSGSKSCNSMKCSSSQQAVNVLSPHTKYDHNTNVDLDNLPPRNIVFQDQNRIPNGSSTLPDSTFLLARYPTSFSNYVPPPSKMELSSLNTAKYGECSLNGVATFSNKDVSVSNGSADLHVYQNQVQSFSLGMRQRHDHLLAQMQKINGFDVVPTLQQPSAGMVAINVVGGTVLGTQIVGVSDPVAAIRMHYAKSEQQQFSGGHLATNIIREGDPWRGKGSLDFYLLLQLLGVCCMMREFKNNMSKANEWEYFVLMHYIYDMQSLTVSGLSIRPFPSPCLDGNVFKEQETWIQMQLTYFEKKLDVIFFTSNCFNHLYYIPIYILM</sequence>
<dbReference type="PROSITE" id="PS51293">
    <property type="entry name" value="SANT"/>
    <property type="match status" value="2"/>
</dbReference>
<evidence type="ECO:0000313" key="4">
    <source>
        <dbReference type="EMBL" id="GAA0141120.1"/>
    </source>
</evidence>
<dbReference type="EMBL" id="BAABME010000251">
    <property type="protein sequence ID" value="GAA0141120.1"/>
    <property type="molecule type" value="Genomic_DNA"/>
</dbReference>
<name>A0AAV3NP44_LITER</name>
<dbReference type="InterPro" id="IPR001005">
    <property type="entry name" value="SANT/Myb"/>
</dbReference>
<evidence type="ECO:0000256" key="1">
    <source>
        <dbReference type="SAM" id="Coils"/>
    </source>
</evidence>
<feature type="coiled-coil region" evidence="1">
    <location>
        <begin position="411"/>
        <end position="438"/>
    </location>
</feature>
<evidence type="ECO:0000313" key="5">
    <source>
        <dbReference type="Proteomes" id="UP001454036"/>
    </source>
</evidence>
<feature type="domain" description="SANT" evidence="3">
    <location>
        <begin position="986"/>
        <end position="1032"/>
    </location>
</feature>
<keyword evidence="1" id="KW-0175">Coiled coil</keyword>
<dbReference type="PANTHER" id="PTHR47340:SF1">
    <property type="entry name" value="DUPLICATED HOMEODOMAIN-LIKE SUPERFAMILY PROTEIN"/>
    <property type="match status" value="1"/>
</dbReference>
<dbReference type="Pfam" id="PF00249">
    <property type="entry name" value="Myb_DNA-binding"/>
    <property type="match status" value="2"/>
</dbReference>
<gene>
    <name evidence="4" type="ORF">LIER_02335</name>
</gene>
<dbReference type="Proteomes" id="UP001454036">
    <property type="component" value="Unassembled WGS sequence"/>
</dbReference>
<dbReference type="Gene3D" id="1.20.58.1880">
    <property type="match status" value="1"/>
</dbReference>
<evidence type="ECO:0000256" key="2">
    <source>
        <dbReference type="SAM" id="MobiDB-lite"/>
    </source>
</evidence>
<organism evidence="4 5">
    <name type="scientific">Lithospermum erythrorhizon</name>
    <name type="common">Purple gromwell</name>
    <name type="synonym">Lithospermum officinale var. erythrorhizon</name>
    <dbReference type="NCBI Taxonomy" id="34254"/>
    <lineage>
        <taxon>Eukaryota</taxon>
        <taxon>Viridiplantae</taxon>
        <taxon>Streptophyta</taxon>
        <taxon>Embryophyta</taxon>
        <taxon>Tracheophyta</taxon>
        <taxon>Spermatophyta</taxon>
        <taxon>Magnoliopsida</taxon>
        <taxon>eudicotyledons</taxon>
        <taxon>Gunneridae</taxon>
        <taxon>Pentapetalae</taxon>
        <taxon>asterids</taxon>
        <taxon>lamiids</taxon>
        <taxon>Boraginales</taxon>
        <taxon>Boraginaceae</taxon>
        <taxon>Boraginoideae</taxon>
        <taxon>Lithospermeae</taxon>
        <taxon>Lithospermum</taxon>
    </lineage>
</organism>
<feature type="compositionally biased region" description="Gly residues" evidence="2">
    <location>
        <begin position="58"/>
        <end position="73"/>
    </location>
</feature>
<dbReference type="SUPFAM" id="SSF46689">
    <property type="entry name" value="Homeodomain-like"/>
    <property type="match status" value="2"/>
</dbReference>
<reference evidence="4 5" key="1">
    <citation type="submission" date="2024-01" db="EMBL/GenBank/DDBJ databases">
        <title>The complete chloroplast genome sequence of Lithospermum erythrorhizon: insights into the phylogenetic relationship among Boraginaceae species and the maternal lineages of purple gromwells.</title>
        <authorList>
            <person name="Okada T."/>
            <person name="Watanabe K."/>
        </authorList>
    </citation>
    <scope>NUCLEOTIDE SEQUENCE [LARGE SCALE GENOMIC DNA]</scope>
</reference>
<dbReference type="Gene3D" id="1.10.10.60">
    <property type="entry name" value="Homeodomain-like"/>
    <property type="match status" value="1"/>
</dbReference>
<feature type="region of interest" description="Disordered" evidence="2">
    <location>
        <begin position="198"/>
        <end position="221"/>
    </location>
</feature>
<dbReference type="CDD" id="cd00167">
    <property type="entry name" value="SANT"/>
    <property type="match status" value="2"/>
</dbReference>
<evidence type="ECO:0000259" key="3">
    <source>
        <dbReference type="PROSITE" id="PS51293"/>
    </source>
</evidence>